<accession>A0A8J3VF14</accession>
<dbReference type="Proteomes" id="UP000612899">
    <property type="component" value="Unassembled WGS sequence"/>
</dbReference>
<protein>
    <recommendedName>
        <fullName evidence="4">CDP-alcohol phosphatidyltransferase family protein</fullName>
    </recommendedName>
</protein>
<keyword evidence="1" id="KW-1133">Transmembrane helix</keyword>
<evidence type="ECO:0008006" key="4">
    <source>
        <dbReference type="Google" id="ProtNLM"/>
    </source>
</evidence>
<dbReference type="EMBL" id="BONY01000016">
    <property type="protein sequence ID" value="GIH04974.1"/>
    <property type="molecule type" value="Genomic_DNA"/>
</dbReference>
<feature type="transmembrane region" description="Helical" evidence="1">
    <location>
        <begin position="169"/>
        <end position="186"/>
    </location>
</feature>
<dbReference type="InterPro" id="IPR043130">
    <property type="entry name" value="CDP-OH_PTrfase_TM_dom"/>
</dbReference>
<proteinExistence type="predicted"/>
<dbReference type="RefSeq" id="WP_203908850.1">
    <property type="nucleotide sequence ID" value="NZ_BONY01000016.1"/>
</dbReference>
<feature type="transmembrane region" description="Helical" evidence="1">
    <location>
        <begin position="192"/>
        <end position="216"/>
    </location>
</feature>
<sequence length="221" mass="23265">MTWNEFVAGWAGAYGGYDLRYAAAPRRRLLAAAYRVSGLLARFGVRPASMMVLSAVFAAAVPVIALRGGAWPLTAAAMLVAGLIADTIGSGLSVVTGGITRLSGFYQSLVERFSEFCWLMALALLGTKDWLIFSVAAIVWAHEYVKARVGAAALRPTATTTVGDRPTRVWSVLVALVLAAAAAQWGQDLAAAAVTLVVLSWLTLALVGLGQLFGIIRKVLA</sequence>
<evidence type="ECO:0000256" key="1">
    <source>
        <dbReference type="SAM" id="Phobius"/>
    </source>
</evidence>
<evidence type="ECO:0000313" key="2">
    <source>
        <dbReference type="EMBL" id="GIH04974.1"/>
    </source>
</evidence>
<evidence type="ECO:0000313" key="3">
    <source>
        <dbReference type="Proteomes" id="UP000612899"/>
    </source>
</evidence>
<name>A0A8J3VF14_9ACTN</name>
<feature type="transmembrane region" description="Helical" evidence="1">
    <location>
        <begin position="73"/>
        <end position="99"/>
    </location>
</feature>
<comment type="caution">
    <text evidence="2">The sequence shown here is derived from an EMBL/GenBank/DDBJ whole genome shotgun (WGS) entry which is preliminary data.</text>
</comment>
<dbReference type="Gene3D" id="1.20.120.1760">
    <property type="match status" value="1"/>
</dbReference>
<gene>
    <name evidence="2" type="ORF">Rhe02_30410</name>
</gene>
<feature type="transmembrane region" description="Helical" evidence="1">
    <location>
        <begin position="48"/>
        <end position="66"/>
    </location>
</feature>
<keyword evidence="1" id="KW-0812">Transmembrane</keyword>
<keyword evidence="3" id="KW-1185">Reference proteome</keyword>
<organism evidence="2 3">
    <name type="scientific">Rhizocola hellebori</name>
    <dbReference type="NCBI Taxonomy" id="1392758"/>
    <lineage>
        <taxon>Bacteria</taxon>
        <taxon>Bacillati</taxon>
        <taxon>Actinomycetota</taxon>
        <taxon>Actinomycetes</taxon>
        <taxon>Micromonosporales</taxon>
        <taxon>Micromonosporaceae</taxon>
        <taxon>Rhizocola</taxon>
    </lineage>
</organism>
<feature type="transmembrane region" description="Helical" evidence="1">
    <location>
        <begin position="119"/>
        <end position="141"/>
    </location>
</feature>
<reference evidence="2" key="1">
    <citation type="submission" date="2021-01" db="EMBL/GenBank/DDBJ databases">
        <title>Whole genome shotgun sequence of Rhizocola hellebori NBRC 109834.</title>
        <authorList>
            <person name="Komaki H."/>
            <person name="Tamura T."/>
        </authorList>
    </citation>
    <scope>NUCLEOTIDE SEQUENCE</scope>
    <source>
        <strain evidence="2">NBRC 109834</strain>
    </source>
</reference>
<keyword evidence="1" id="KW-0472">Membrane</keyword>
<dbReference type="AlphaFoldDB" id="A0A8J3VF14"/>